<accession>A0A919T2C0</accession>
<dbReference type="Proteomes" id="UP000680865">
    <property type="component" value="Unassembled WGS sequence"/>
</dbReference>
<organism evidence="2 3">
    <name type="scientific">Winogradskya consettensis</name>
    <dbReference type="NCBI Taxonomy" id="113560"/>
    <lineage>
        <taxon>Bacteria</taxon>
        <taxon>Bacillati</taxon>
        <taxon>Actinomycetota</taxon>
        <taxon>Actinomycetes</taxon>
        <taxon>Micromonosporales</taxon>
        <taxon>Micromonosporaceae</taxon>
        <taxon>Winogradskya</taxon>
    </lineage>
</organism>
<dbReference type="Pfam" id="PF18368">
    <property type="entry name" value="Ig_GlcNase"/>
    <property type="match status" value="1"/>
</dbReference>
<dbReference type="EMBL" id="BOQP01000050">
    <property type="protein sequence ID" value="GIM82270.1"/>
    <property type="molecule type" value="Genomic_DNA"/>
</dbReference>
<dbReference type="InterPro" id="IPR036156">
    <property type="entry name" value="Beta-gal/glucu_dom_sf"/>
</dbReference>
<dbReference type="Gene3D" id="2.60.40.10">
    <property type="entry name" value="Immunoglobulins"/>
    <property type="match status" value="1"/>
</dbReference>
<sequence length="84" mass="9368">MPRTRLTVSFDASSVATVTNRGSVVAPLVRLALRDGKGNRVLPATYDDNYFWLLPDESRKVAFTWPKRLGRPRGLTVTAEAYNS</sequence>
<feature type="domain" description="Exo-beta-D-glucosaminidase Ig-fold" evidence="1">
    <location>
        <begin position="8"/>
        <end position="83"/>
    </location>
</feature>
<keyword evidence="3" id="KW-1185">Reference proteome</keyword>
<proteinExistence type="predicted"/>
<comment type="caution">
    <text evidence="2">The sequence shown here is derived from an EMBL/GenBank/DDBJ whole genome shotgun (WGS) entry which is preliminary data.</text>
</comment>
<evidence type="ECO:0000259" key="1">
    <source>
        <dbReference type="Pfam" id="PF18368"/>
    </source>
</evidence>
<dbReference type="InterPro" id="IPR013783">
    <property type="entry name" value="Ig-like_fold"/>
</dbReference>
<protein>
    <recommendedName>
        <fullName evidence="1">Exo-beta-D-glucosaminidase Ig-fold domain-containing protein</fullName>
    </recommendedName>
</protein>
<evidence type="ECO:0000313" key="2">
    <source>
        <dbReference type="EMBL" id="GIM82270.1"/>
    </source>
</evidence>
<gene>
    <name evidence="2" type="ORF">Aco04nite_80740</name>
</gene>
<evidence type="ECO:0000313" key="3">
    <source>
        <dbReference type="Proteomes" id="UP000680865"/>
    </source>
</evidence>
<name>A0A919T2C0_9ACTN</name>
<dbReference type="SUPFAM" id="SSF49303">
    <property type="entry name" value="beta-Galactosidase/glucuronidase domain"/>
    <property type="match status" value="1"/>
</dbReference>
<reference evidence="2" key="1">
    <citation type="submission" date="2021-03" db="EMBL/GenBank/DDBJ databases">
        <title>Whole genome shotgun sequence of Actinoplanes consettensis NBRC 14913.</title>
        <authorList>
            <person name="Komaki H."/>
            <person name="Tamura T."/>
        </authorList>
    </citation>
    <scope>NUCLEOTIDE SEQUENCE</scope>
    <source>
        <strain evidence="2">NBRC 14913</strain>
    </source>
</reference>
<dbReference type="GO" id="GO:0005975">
    <property type="term" value="P:carbohydrate metabolic process"/>
    <property type="evidence" value="ECO:0007669"/>
    <property type="project" value="UniProtKB-ARBA"/>
</dbReference>
<dbReference type="InterPro" id="IPR041351">
    <property type="entry name" value="Ig_GlcNase"/>
</dbReference>
<dbReference type="AlphaFoldDB" id="A0A919T2C0"/>